<accession>A0ABW2PFG2</accession>
<organism evidence="1 2">
    <name type="scientific">Sphaerisporangium rhizosphaerae</name>
    <dbReference type="NCBI Taxonomy" id="2269375"/>
    <lineage>
        <taxon>Bacteria</taxon>
        <taxon>Bacillati</taxon>
        <taxon>Actinomycetota</taxon>
        <taxon>Actinomycetes</taxon>
        <taxon>Streptosporangiales</taxon>
        <taxon>Streptosporangiaceae</taxon>
        <taxon>Sphaerisporangium</taxon>
    </lineage>
</organism>
<reference evidence="2" key="1">
    <citation type="journal article" date="2019" name="Int. J. Syst. Evol. Microbiol.">
        <title>The Global Catalogue of Microorganisms (GCM) 10K type strain sequencing project: providing services to taxonomists for standard genome sequencing and annotation.</title>
        <authorList>
            <consortium name="The Broad Institute Genomics Platform"/>
            <consortium name="The Broad Institute Genome Sequencing Center for Infectious Disease"/>
            <person name="Wu L."/>
            <person name="Ma J."/>
        </authorList>
    </citation>
    <scope>NUCLEOTIDE SEQUENCE [LARGE SCALE GENOMIC DNA]</scope>
    <source>
        <strain evidence="2">CECT 7649</strain>
    </source>
</reference>
<dbReference type="EMBL" id="JBHTCG010000033">
    <property type="protein sequence ID" value="MFC7387081.1"/>
    <property type="molecule type" value="Genomic_DNA"/>
</dbReference>
<dbReference type="RefSeq" id="WP_380830749.1">
    <property type="nucleotide sequence ID" value="NZ_JBHTCG010000033.1"/>
</dbReference>
<gene>
    <name evidence="1" type="ORF">ACFQSB_33060</name>
</gene>
<keyword evidence="2" id="KW-1185">Reference proteome</keyword>
<evidence type="ECO:0000313" key="2">
    <source>
        <dbReference type="Proteomes" id="UP001596496"/>
    </source>
</evidence>
<comment type="caution">
    <text evidence="1">The sequence shown here is derived from an EMBL/GenBank/DDBJ whole genome shotgun (WGS) entry which is preliminary data.</text>
</comment>
<proteinExistence type="predicted"/>
<evidence type="ECO:0000313" key="1">
    <source>
        <dbReference type="EMBL" id="MFC7387081.1"/>
    </source>
</evidence>
<sequence>MDASVVAVAERLKVAEVFTLDVRHFAAVRPVHVPAFTLLPG</sequence>
<evidence type="ECO:0008006" key="3">
    <source>
        <dbReference type="Google" id="ProtNLM"/>
    </source>
</evidence>
<name>A0ABW2PFG2_9ACTN</name>
<protein>
    <recommendedName>
        <fullName evidence="3">PIN domain-containing protein</fullName>
    </recommendedName>
</protein>
<dbReference type="Proteomes" id="UP001596496">
    <property type="component" value="Unassembled WGS sequence"/>
</dbReference>